<dbReference type="InterPro" id="IPR005119">
    <property type="entry name" value="LysR_subst-bd"/>
</dbReference>
<comment type="caution">
    <text evidence="6">The sequence shown here is derived from an EMBL/GenBank/DDBJ whole genome shotgun (WGS) entry which is preliminary data.</text>
</comment>
<dbReference type="Pfam" id="PF03466">
    <property type="entry name" value="LysR_substrate"/>
    <property type="match status" value="1"/>
</dbReference>
<dbReference type="GO" id="GO:0003700">
    <property type="term" value="F:DNA-binding transcription factor activity"/>
    <property type="evidence" value="ECO:0007669"/>
    <property type="project" value="InterPro"/>
</dbReference>
<evidence type="ECO:0000259" key="5">
    <source>
        <dbReference type="PROSITE" id="PS50931"/>
    </source>
</evidence>
<dbReference type="Gene3D" id="3.40.190.290">
    <property type="match status" value="1"/>
</dbReference>
<dbReference type="GO" id="GO:0003677">
    <property type="term" value="F:DNA binding"/>
    <property type="evidence" value="ECO:0007669"/>
    <property type="project" value="UniProtKB-KW"/>
</dbReference>
<proteinExistence type="inferred from homology"/>
<dbReference type="PANTHER" id="PTHR30346:SF28">
    <property type="entry name" value="HTH-TYPE TRANSCRIPTIONAL REGULATOR CYNR"/>
    <property type="match status" value="1"/>
</dbReference>
<accession>A0A9D1LAN4</accession>
<protein>
    <submittedName>
        <fullName evidence="6">LysR family transcriptional regulator</fullName>
    </submittedName>
</protein>
<dbReference type="Proteomes" id="UP000824089">
    <property type="component" value="Unassembled WGS sequence"/>
</dbReference>
<evidence type="ECO:0000256" key="2">
    <source>
        <dbReference type="ARBA" id="ARBA00023015"/>
    </source>
</evidence>
<gene>
    <name evidence="6" type="ORF">IAD50_07595</name>
</gene>
<sequence>MELLQLKYFSAAAAQEHITKAAEQLHIAQPALTQSIRRLEEELGVKLFNRSGRNIVLNETGKLFLKRIAPILAELDRIPEEIREAEGIFRRTIHMNVVAASALITKIIIQYKALHPQVEFQLMHSEKEDNYDIGITTLPHGSKLVGKDTTTISEEIMLAVPADSKYARAGSVELKEVANEDFISLAGSLPLREICDAFCISVGFVPHIAFESDSPEAVRDLIGASLGIAFWPSFSWGTARRKNIALIPIRSPECKRNLVVSLRSGRQSSAVLSDFYEYTVQGLLAVKNGADVISEARETPPH</sequence>
<evidence type="ECO:0000313" key="6">
    <source>
        <dbReference type="EMBL" id="HIU30141.1"/>
    </source>
</evidence>
<dbReference type="AlphaFoldDB" id="A0A9D1LAN4"/>
<dbReference type="EMBL" id="DVMM01000162">
    <property type="protein sequence ID" value="HIU30141.1"/>
    <property type="molecule type" value="Genomic_DNA"/>
</dbReference>
<reference evidence="6" key="1">
    <citation type="submission" date="2020-10" db="EMBL/GenBank/DDBJ databases">
        <authorList>
            <person name="Gilroy R."/>
        </authorList>
    </citation>
    <scope>NUCLEOTIDE SEQUENCE</scope>
    <source>
        <strain evidence="6">CHK195-4489</strain>
    </source>
</reference>
<dbReference type="PRINTS" id="PR00039">
    <property type="entry name" value="HTHLYSR"/>
</dbReference>
<dbReference type="InterPro" id="IPR000847">
    <property type="entry name" value="LysR_HTH_N"/>
</dbReference>
<dbReference type="Pfam" id="PF00126">
    <property type="entry name" value="HTH_1"/>
    <property type="match status" value="1"/>
</dbReference>
<dbReference type="SUPFAM" id="SSF46785">
    <property type="entry name" value="Winged helix' DNA-binding domain"/>
    <property type="match status" value="1"/>
</dbReference>
<keyword evidence="3" id="KW-0238">DNA-binding</keyword>
<organism evidence="6 7">
    <name type="scientific">Candidatus Egerieisoma faecipullorum</name>
    <dbReference type="NCBI Taxonomy" id="2840963"/>
    <lineage>
        <taxon>Bacteria</taxon>
        <taxon>Bacillati</taxon>
        <taxon>Bacillota</taxon>
        <taxon>Clostridia</taxon>
        <taxon>Eubacteriales</taxon>
        <taxon>Clostridiaceae</taxon>
        <taxon>Clostridiaceae incertae sedis</taxon>
        <taxon>Candidatus Egerieisoma</taxon>
    </lineage>
</organism>
<keyword evidence="2" id="KW-0805">Transcription regulation</keyword>
<dbReference type="FunFam" id="1.10.10.10:FF:000001">
    <property type="entry name" value="LysR family transcriptional regulator"/>
    <property type="match status" value="1"/>
</dbReference>
<name>A0A9D1LAN4_9CLOT</name>
<evidence type="ECO:0000313" key="7">
    <source>
        <dbReference type="Proteomes" id="UP000824089"/>
    </source>
</evidence>
<dbReference type="SUPFAM" id="SSF53850">
    <property type="entry name" value="Periplasmic binding protein-like II"/>
    <property type="match status" value="1"/>
</dbReference>
<keyword evidence="4" id="KW-0804">Transcription</keyword>
<reference evidence="6" key="2">
    <citation type="journal article" date="2021" name="PeerJ">
        <title>Extensive microbial diversity within the chicken gut microbiome revealed by metagenomics and culture.</title>
        <authorList>
            <person name="Gilroy R."/>
            <person name="Ravi A."/>
            <person name="Getino M."/>
            <person name="Pursley I."/>
            <person name="Horton D.L."/>
            <person name="Alikhan N.F."/>
            <person name="Baker D."/>
            <person name="Gharbi K."/>
            <person name="Hall N."/>
            <person name="Watson M."/>
            <person name="Adriaenssens E.M."/>
            <person name="Foster-Nyarko E."/>
            <person name="Jarju S."/>
            <person name="Secka A."/>
            <person name="Antonio M."/>
            <person name="Oren A."/>
            <person name="Chaudhuri R.R."/>
            <person name="La Ragione R."/>
            <person name="Hildebrand F."/>
            <person name="Pallen M.J."/>
        </authorList>
    </citation>
    <scope>NUCLEOTIDE SEQUENCE</scope>
    <source>
        <strain evidence="6">CHK195-4489</strain>
    </source>
</reference>
<dbReference type="GO" id="GO:0032993">
    <property type="term" value="C:protein-DNA complex"/>
    <property type="evidence" value="ECO:0007669"/>
    <property type="project" value="TreeGrafter"/>
</dbReference>
<dbReference type="PROSITE" id="PS50931">
    <property type="entry name" value="HTH_LYSR"/>
    <property type="match status" value="1"/>
</dbReference>
<dbReference type="CDD" id="cd05466">
    <property type="entry name" value="PBP2_LTTR_substrate"/>
    <property type="match status" value="1"/>
</dbReference>
<evidence type="ECO:0000256" key="3">
    <source>
        <dbReference type="ARBA" id="ARBA00023125"/>
    </source>
</evidence>
<dbReference type="PANTHER" id="PTHR30346">
    <property type="entry name" value="TRANSCRIPTIONAL DUAL REGULATOR HCAR-RELATED"/>
    <property type="match status" value="1"/>
</dbReference>
<evidence type="ECO:0000256" key="1">
    <source>
        <dbReference type="ARBA" id="ARBA00009437"/>
    </source>
</evidence>
<dbReference type="InterPro" id="IPR036388">
    <property type="entry name" value="WH-like_DNA-bd_sf"/>
</dbReference>
<dbReference type="Gene3D" id="1.10.10.10">
    <property type="entry name" value="Winged helix-like DNA-binding domain superfamily/Winged helix DNA-binding domain"/>
    <property type="match status" value="1"/>
</dbReference>
<evidence type="ECO:0000256" key="4">
    <source>
        <dbReference type="ARBA" id="ARBA00023163"/>
    </source>
</evidence>
<dbReference type="InterPro" id="IPR036390">
    <property type="entry name" value="WH_DNA-bd_sf"/>
</dbReference>
<feature type="domain" description="HTH lysR-type" evidence="5">
    <location>
        <begin position="1"/>
        <end position="58"/>
    </location>
</feature>
<comment type="similarity">
    <text evidence="1">Belongs to the LysR transcriptional regulatory family.</text>
</comment>